<dbReference type="AlphaFoldDB" id="A0A4Y2QA65"/>
<name>A0A4Y2QA65_ARAVE</name>
<proteinExistence type="predicted"/>
<accession>A0A4Y2QA65</accession>
<keyword evidence="2" id="KW-1185">Reference proteome</keyword>
<comment type="caution">
    <text evidence="1">The sequence shown here is derived from an EMBL/GenBank/DDBJ whole genome shotgun (WGS) entry which is preliminary data.</text>
</comment>
<dbReference type="Proteomes" id="UP000499080">
    <property type="component" value="Unassembled WGS sequence"/>
</dbReference>
<protein>
    <submittedName>
        <fullName evidence="1">Uncharacterized protein</fullName>
    </submittedName>
</protein>
<reference evidence="1 2" key="1">
    <citation type="journal article" date="2019" name="Sci. Rep.">
        <title>Orb-weaving spider Araneus ventricosus genome elucidates the spidroin gene catalogue.</title>
        <authorList>
            <person name="Kono N."/>
            <person name="Nakamura H."/>
            <person name="Ohtoshi R."/>
            <person name="Moran D.A.P."/>
            <person name="Shinohara A."/>
            <person name="Yoshida Y."/>
            <person name="Fujiwara M."/>
            <person name="Mori M."/>
            <person name="Tomita M."/>
            <person name="Arakawa K."/>
        </authorList>
    </citation>
    <scope>NUCLEOTIDE SEQUENCE [LARGE SCALE GENOMIC DNA]</scope>
</reference>
<evidence type="ECO:0000313" key="2">
    <source>
        <dbReference type="Proteomes" id="UP000499080"/>
    </source>
</evidence>
<sequence length="112" mass="13224">MITVLFDREWNITHTHSRPLLYVSVIDSDLISLTPSMFLQDTKESGILDFEATGHNSLNKRMKHRRVLQRVPRKRFRSENLGALNSSFLNKVHQHPYPIAFLRRFCYGWLLV</sequence>
<gene>
    <name evidence="1" type="ORF">AVEN_111941_1</name>
</gene>
<dbReference type="EMBL" id="BGPR01013320">
    <property type="protein sequence ID" value="GBN60122.1"/>
    <property type="molecule type" value="Genomic_DNA"/>
</dbReference>
<organism evidence="1 2">
    <name type="scientific">Araneus ventricosus</name>
    <name type="common">Orbweaver spider</name>
    <name type="synonym">Epeira ventricosa</name>
    <dbReference type="NCBI Taxonomy" id="182803"/>
    <lineage>
        <taxon>Eukaryota</taxon>
        <taxon>Metazoa</taxon>
        <taxon>Ecdysozoa</taxon>
        <taxon>Arthropoda</taxon>
        <taxon>Chelicerata</taxon>
        <taxon>Arachnida</taxon>
        <taxon>Araneae</taxon>
        <taxon>Araneomorphae</taxon>
        <taxon>Entelegynae</taxon>
        <taxon>Araneoidea</taxon>
        <taxon>Araneidae</taxon>
        <taxon>Araneus</taxon>
    </lineage>
</organism>
<evidence type="ECO:0000313" key="1">
    <source>
        <dbReference type="EMBL" id="GBN60122.1"/>
    </source>
</evidence>